<feature type="signal peptide" evidence="1">
    <location>
        <begin position="1"/>
        <end position="23"/>
    </location>
</feature>
<accession>A0ABY5GWP8</accession>
<feature type="chain" id="PRO_5046210970" evidence="1">
    <location>
        <begin position="24"/>
        <end position="175"/>
    </location>
</feature>
<keyword evidence="1" id="KW-0732">Signal</keyword>
<proteinExistence type="predicted"/>
<evidence type="ECO:0000313" key="2">
    <source>
        <dbReference type="EMBL" id="UTW04426.1"/>
    </source>
</evidence>
<gene>
    <name evidence="2" type="ORF">KDX31_05300</name>
</gene>
<sequence>MNRLISGLLMATGLLLSPAIVSAEDNQALIMQARSAAPSMVSADATVMYQGKVLAEGSNGWTCMPETMPGDNSPICNDAVWMEALAAVGSKGPFEAKEMGFSYMLGGDGGVSNSDPYHADHMNAEDYIKEGPHLMIIVPKASLEGITTDPHAGGPYVMWKDTPYAHIMIPVGERD</sequence>
<keyword evidence="3" id="KW-1185">Reference proteome</keyword>
<protein>
    <submittedName>
        <fullName evidence="2">Uncharacterized protein</fullName>
    </submittedName>
</protein>
<name>A0ABY5GWP8_9GAMM</name>
<evidence type="ECO:0000256" key="1">
    <source>
        <dbReference type="SAM" id="SignalP"/>
    </source>
</evidence>
<evidence type="ECO:0000313" key="3">
    <source>
        <dbReference type="Proteomes" id="UP001059950"/>
    </source>
</evidence>
<reference evidence="2" key="1">
    <citation type="submission" date="2021-04" db="EMBL/GenBank/DDBJ databases">
        <title>Oceanospirillales bacteria with DddD are important DMSP degraders in coastal seawater.</title>
        <authorList>
            <person name="Liu J."/>
        </authorList>
    </citation>
    <scope>NUCLEOTIDE SEQUENCE</scope>
    <source>
        <strain evidence="2">GY6</strain>
    </source>
</reference>
<organism evidence="2 3">
    <name type="scientific">Amphritea atlantica</name>
    <dbReference type="NCBI Taxonomy" id="355243"/>
    <lineage>
        <taxon>Bacteria</taxon>
        <taxon>Pseudomonadati</taxon>
        <taxon>Pseudomonadota</taxon>
        <taxon>Gammaproteobacteria</taxon>
        <taxon>Oceanospirillales</taxon>
        <taxon>Oceanospirillaceae</taxon>
        <taxon>Amphritea</taxon>
    </lineage>
</organism>
<dbReference type="Proteomes" id="UP001059950">
    <property type="component" value="Chromosome"/>
</dbReference>
<dbReference type="EMBL" id="CP073344">
    <property type="protein sequence ID" value="UTW04426.1"/>
    <property type="molecule type" value="Genomic_DNA"/>
</dbReference>